<dbReference type="Gene3D" id="3.40.50.1820">
    <property type="entry name" value="alpha/beta hydrolase"/>
    <property type="match status" value="1"/>
</dbReference>
<feature type="signal peptide" evidence="2">
    <location>
        <begin position="1"/>
        <end position="20"/>
    </location>
</feature>
<dbReference type="GO" id="GO:0004806">
    <property type="term" value="F:triacylglycerol lipase activity"/>
    <property type="evidence" value="ECO:0007669"/>
    <property type="project" value="UniProtKB-UniRule"/>
</dbReference>
<evidence type="ECO:0000313" key="4">
    <source>
        <dbReference type="Proteomes" id="UP001146351"/>
    </source>
</evidence>
<dbReference type="InterPro" id="IPR029058">
    <property type="entry name" value="AB_hydrolase_fold"/>
</dbReference>
<dbReference type="EMBL" id="JAPQKO010000008">
    <property type="protein sequence ID" value="KAJ5152106.1"/>
    <property type="molecule type" value="Genomic_DNA"/>
</dbReference>
<feature type="chain" id="PRO_5041032826" description="Secretory lipase-domain-containing protein" evidence="2">
    <location>
        <begin position="21"/>
        <end position="456"/>
    </location>
</feature>
<dbReference type="GO" id="GO:0017000">
    <property type="term" value="P:antibiotic biosynthetic process"/>
    <property type="evidence" value="ECO:0007669"/>
    <property type="project" value="UniProtKB-ARBA"/>
</dbReference>
<accession>A0A9W9LDV0</accession>
<dbReference type="OrthoDB" id="2373480at2759"/>
<dbReference type="PANTHER" id="PTHR34853:SF5">
    <property type="entry name" value="LIP-DOMAIN-CONTAINING PROTEIN-RELATED"/>
    <property type="match status" value="1"/>
</dbReference>
<reference evidence="3" key="2">
    <citation type="journal article" date="2023" name="IMA Fungus">
        <title>Comparative genomic study of the Penicillium genus elucidates a diverse pangenome and 15 lateral gene transfer events.</title>
        <authorList>
            <person name="Petersen C."/>
            <person name="Sorensen T."/>
            <person name="Nielsen M.R."/>
            <person name="Sondergaard T.E."/>
            <person name="Sorensen J.L."/>
            <person name="Fitzpatrick D.A."/>
            <person name="Frisvad J.C."/>
            <person name="Nielsen K.L."/>
        </authorList>
    </citation>
    <scope>NUCLEOTIDE SEQUENCE</scope>
    <source>
        <strain evidence="3">IBT 21917</strain>
    </source>
</reference>
<evidence type="ECO:0000256" key="2">
    <source>
        <dbReference type="PIRNR" id="PIRNR029171"/>
    </source>
</evidence>
<keyword evidence="1" id="KW-0378">Hydrolase</keyword>
<reference evidence="3" key="1">
    <citation type="submission" date="2022-11" db="EMBL/GenBank/DDBJ databases">
        <authorList>
            <person name="Petersen C."/>
        </authorList>
    </citation>
    <scope>NUCLEOTIDE SEQUENCE</scope>
    <source>
        <strain evidence="3">IBT 21917</strain>
    </source>
</reference>
<dbReference type="PIRSF" id="PIRSF029171">
    <property type="entry name" value="Esterase_LipA"/>
    <property type="match status" value="1"/>
</dbReference>
<sequence>MRFFFICLSVLIFGAQQALSDSHLWPLPVRPSDDPFYKPPAGDEWTKKPQGSILKIRPVTISSLIPLMPSKAKAYQLLYSTLDVHGKADATVTTIIVPVEPDFTRVLSYQNAYDSADINCGPSYGMQFQVDGWASTWNMLNLAFVMPFLQKGPILNIPDYEGSNGAFTVGPQSAFQTLDSIRAALQSGEHTNISADANVIMFGYSGGAFATEWATEKKAWYAPELPIVGAAMGGPPPNVSQTYKNVNGGPLAELNIAAMLGVMNAFPDMDEWMRADLKDDEYQKSRFLFPLEKCSGLCKDVRESLAGEDVSFFFKSYDKFLYRYKERLEEIGVMGQNITWANRPKYRLMFFYGANDEVTAPVEATQNLVKKWRSVALVASREIPRATHTTALLPGLPKAWRWINWRFKNAEEKASLGETDEDAIGVDREFDELEADDDEFDLQAQMILGLGGRMEL</sequence>
<protein>
    <recommendedName>
        <fullName evidence="5">Secretory lipase-domain-containing protein</fullName>
    </recommendedName>
</protein>
<dbReference type="PANTHER" id="PTHR34853">
    <property type="match status" value="1"/>
</dbReference>
<dbReference type="GO" id="GO:0016042">
    <property type="term" value="P:lipid catabolic process"/>
    <property type="evidence" value="ECO:0007669"/>
    <property type="project" value="UniProtKB-UniRule"/>
</dbReference>
<gene>
    <name evidence="3" type="ORF">N7492_010401</name>
</gene>
<evidence type="ECO:0000256" key="1">
    <source>
        <dbReference type="ARBA" id="ARBA00022801"/>
    </source>
</evidence>
<comment type="similarity">
    <text evidence="2">Belongs to the AB hydrolase superfamily. Lipase family.</text>
</comment>
<dbReference type="SUPFAM" id="SSF53474">
    <property type="entry name" value="alpha/beta-Hydrolases"/>
    <property type="match status" value="1"/>
</dbReference>
<comment type="caution">
    <text evidence="3">The sequence shown here is derived from an EMBL/GenBank/DDBJ whole genome shotgun (WGS) entry which is preliminary data.</text>
</comment>
<keyword evidence="4" id="KW-1185">Reference proteome</keyword>
<evidence type="ECO:0000313" key="3">
    <source>
        <dbReference type="EMBL" id="KAJ5152106.1"/>
    </source>
</evidence>
<dbReference type="Proteomes" id="UP001146351">
    <property type="component" value="Unassembled WGS sequence"/>
</dbReference>
<dbReference type="Gene3D" id="1.10.260.130">
    <property type="match status" value="1"/>
</dbReference>
<dbReference type="AlphaFoldDB" id="A0A9W9LDV0"/>
<keyword evidence="2" id="KW-0732">Signal</keyword>
<organism evidence="3 4">
    <name type="scientific">Penicillium capsulatum</name>
    <dbReference type="NCBI Taxonomy" id="69766"/>
    <lineage>
        <taxon>Eukaryota</taxon>
        <taxon>Fungi</taxon>
        <taxon>Dikarya</taxon>
        <taxon>Ascomycota</taxon>
        <taxon>Pezizomycotina</taxon>
        <taxon>Eurotiomycetes</taxon>
        <taxon>Eurotiomycetidae</taxon>
        <taxon>Eurotiales</taxon>
        <taxon>Aspergillaceae</taxon>
        <taxon>Penicillium</taxon>
    </lineage>
</organism>
<proteinExistence type="inferred from homology"/>
<dbReference type="Pfam" id="PF03583">
    <property type="entry name" value="LIP"/>
    <property type="match status" value="1"/>
</dbReference>
<dbReference type="InterPro" id="IPR005152">
    <property type="entry name" value="Lipase_secreted"/>
</dbReference>
<name>A0A9W9LDV0_9EURO</name>
<dbReference type="GO" id="GO:0072330">
    <property type="term" value="P:monocarboxylic acid biosynthetic process"/>
    <property type="evidence" value="ECO:0007669"/>
    <property type="project" value="UniProtKB-ARBA"/>
</dbReference>
<evidence type="ECO:0008006" key="5">
    <source>
        <dbReference type="Google" id="ProtNLM"/>
    </source>
</evidence>